<reference evidence="2" key="2">
    <citation type="submission" date="2021-04" db="EMBL/GenBank/DDBJ databases">
        <authorList>
            <person name="Podell S."/>
        </authorList>
    </citation>
    <scope>NUCLEOTIDE SEQUENCE</scope>
    <source>
        <strain evidence="2">Hildebrandi</strain>
    </source>
</reference>
<proteinExistence type="predicted"/>
<dbReference type="AlphaFoldDB" id="A0A9K3PNI3"/>
<feature type="region of interest" description="Disordered" evidence="1">
    <location>
        <begin position="35"/>
        <end position="92"/>
    </location>
</feature>
<comment type="caution">
    <text evidence="2">The sequence shown here is derived from an EMBL/GenBank/DDBJ whole genome shotgun (WGS) entry which is preliminary data.</text>
</comment>
<name>A0A9K3PNI3_9STRA</name>
<reference evidence="2" key="1">
    <citation type="journal article" date="2021" name="Sci. Rep.">
        <title>Diploid genomic architecture of Nitzschia inconspicua, an elite biomass production diatom.</title>
        <authorList>
            <person name="Oliver A."/>
            <person name="Podell S."/>
            <person name="Pinowska A."/>
            <person name="Traller J.C."/>
            <person name="Smith S.R."/>
            <person name="McClure R."/>
            <person name="Beliaev A."/>
            <person name="Bohutskyi P."/>
            <person name="Hill E.A."/>
            <person name="Rabines A."/>
            <person name="Zheng H."/>
            <person name="Allen L.Z."/>
            <person name="Kuo A."/>
            <person name="Grigoriev I.V."/>
            <person name="Allen A.E."/>
            <person name="Hazlebeck D."/>
            <person name="Allen E.E."/>
        </authorList>
    </citation>
    <scope>NUCLEOTIDE SEQUENCE</scope>
    <source>
        <strain evidence="2">Hildebrandi</strain>
    </source>
</reference>
<dbReference type="Proteomes" id="UP000693970">
    <property type="component" value="Unassembled WGS sequence"/>
</dbReference>
<keyword evidence="3" id="KW-1185">Reference proteome</keyword>
<feature type="compositionally biased region" description="Polar residues" evidence="1">
    <location>
        <begin position="35"/>
        <end position="44"/>
    </location>
</feature>
<accession>A0A9K3PNI3</accession>
<dbReference type="EMBL" id="JAGRRH010000018">
    <property type="protein sequence ID" value="KAG7351494.1"/>
    <property type="molecule type" value="Genomic_DNA"/>
</dbReference>
<organism evidence="2 3">
    <name type="scientific">Nitzschia inconspicua</name>
    <dbReference type="NCBI Taxonomy" id="303405"/>
    <lineage>
        <taxon>Eukaryota</taxon>
        <taxon>Sar</taxon>
        <taxon>Stramenopiles</taxon>
        <taxon>Ochrophyta</taxon>
        <taxon>Bacillariophyta</taxon>
        <taxon>Bacillariophyceae</taxon>
        <taxon>Bacillariophycidae</taxon>
        <taxon>Bacillariales</taxon>
        <taxon>Bacillariaceae</taxon>
        <taxon>Nitzschia</taxon>
    </lineage>
</organism>
<evidence type="ECO:0000313" key="3">
    <source>
        <dbReference type="Proteomes" id="UP000693970"/>
    </source>
</evidence>
<sequence>MPAQQTYSPEEIKKWKEMIYGNNNFGVKVDEWASAETSAANTSPRKSKPKQKWGKATDSPSSSESDWLTGESPTKAKKTYKVKGSVAAKTPF</sequence>
<gene>
    <name evidence="2" type="ORF">IV203_010854</name>
</gene>
<protein>
    <submittedName>
        <fullName evidence="2">Uncharacterized protein</fullName>
    </submittedName>
</protein>
<evidence type="ECO:0000256" key="1">
    <source>
        <dbReference type="SAM" id="MobiDB-lite"/>
    </source>
</evidence>
<evidence type="ECO:0000313" key="2">
    <source>
        <dbReference type="EMBL" id="KAG7351494.1"/>
    </source>
</evidence>